<proteinExistence type="predicted"/>
<dbReference type="Proteomes" id="UP000675409">
    <property type="component" value="Unassembled WGS sequence"/>
</dbReference>
<organism evidence="2 3">
    <name type="scientific">Myceligenerans indicum</name>
    <dbReference type="NCBI Taxonomy" id="2593663"/>
    <lineage>
        <taxon>Bacteria</taxon>
        <taxon>Bacillati</taxon>
        <taxon>Actinomycetota</taxon>
        <taxon>Actinomycetes</taxon>
        <taxon>Micrococcales</taxon>
        <taxon>Promicromonosporaceae</taxon>
        <taxon>Myceligenerans</taxon>
    </lineage>
</organism>
<sequence length="453" mass="48255">MSRTIRPAARRTVAALATSLLAAGLLSACGGATSGADAGSSDPQASLADLDAALEEGGELTYWTWTPSGEAQAEAFMAEYPNVTVDVVNAGTATDEYTKLQNAIAAGSGAPDVAQIEYYALQQFAISDSLVDLNGFGLDSLEDQFTASTWAQSTVEGGLYGLPQDSGPLILMYNKDLFDEHGIDVPTTWDEYIAAARELHDADPSVYITNDAGDPGFAQPLIWQAGGHPYTVDGTTVSLDLQDEGTRRWADMWNQLLEPGLLADIPTWSDDWWKALGNDSLATIVTGAWMPGILEGSVPEGAGKWRVAPIPSYDGDPVTAENGGSSQAVVKQSENPALAAAFVRWLNSSEDSVNVFLESGGFPSTTAQLNDPDFLGAAPDYFGGQKINEVLVQASENVSTDWQYLPYQVYANSVFPDTVGQSYTERGDLNDGLLAWQDKLVSYGNAQGFTVNK</sequence>
<dbReference type="SUPFAM" id="SSF53850">
    <property type="entry name" value="Periplasmic binding protein-like II"/>
    <property type="match status" value="1"/>
</dbReference>
<evidence type="ECO:0000313" key="2">
    <source>
        <dbReference type="EMBL" id="MBL0885207.1"/>
    </source>
</evidence>
<dbReference type="InterPro" id="IPR006059">
    <property type="entry name" value="SBP"/>
</dbReference>
<keyword evidence="3" id="KW-1185">Reference proteome</keyword>
<dbReference type="PANTHER" id="PTHR43649:SF14">
    <property type="entry name" value="BLR3389 PROTEIN"/>
    <property type="match status" value="1"/>
</dbReference>
<name>A0ABS1LG51_9MICO</name>
<dbReference type="PROSITE" id="PS51257">
    <property type="entry name" value="PROKAR_LIPOPROTEIN"/>
    <property type="match status" value="1"/>
</dbReference>
<keyword evidence="1" id="KW-0732">Signal</keyword>
<comment type="caution">
    <text evidence="2">The sequence shown here is derived from an EMBL/GenBank/DDBJ whole genome shotgun (WGS) entry which is preliminary data.</text>
</comment>
<accession>A0ABS1LG51</accession>
<evidence type="ECO:0000313" key="3">
    <source>
        <dbReference type="Proteomes" id="UP000675409"/>
    </source>
</evidence>
<dbReference type="CDD" id="cd13585">
    <property type="entry name" value="PBP2_TMBP_like"/>
    <property type="match status" value="1"/>
</dbReference>
<reference evidence="2 3" key="1">
    <citation type="journal article" date="2021" name="Arch. Microbiol.">
        <title>Myceligenerans indicum sp. nov., an actinobacterium isolated from mangrove sediment of Sundarbans, India.</title>
        <authorList>
            <person name="Asha K."/>
            <person name="Bhadury P."/>
        </authorList>
    </citation>
    <scope>NUCLEOTIDE SEQUENCE [LARGE SCALE GENOMIC DNA]</scope>
    <source>
        <strain evidence="2 3">I2</strain>
    </source>
</reference>
<dbReference type="InterPro" id="IPR050490">
    <property type="entry name" value="Bact_solute-bd_prot1"/>
</dbReference>
<dbReference type="PANTHER" id="PTHR43649">
    <property type="entry name" value="ARABINOSE-BINDING PROTEIN-RELATED"/>
    <property type="match status" value="1"/>
</dbReference>
<dbReference type="EMBL" id="JABBYC010000002">
    <property type="protein sequence ID" value="MBL0885207.1"/>
    <property type="molecule type" value="Genomic_DNA"/>
</dbReference>
<feature type="chain" id="PRO_5046345571" evidence="1">
    <location>
        <begin position="23"/>
        <end position="453"/>
    </location>
</feature>
<protein>
    <submittedName>
        <fullName evidence="2">Sugar ABC transporter substrate-binding protein</fullName>
    </submittedName>
</protein>
<dbReference type="RefSeq" id="WP_201845045.1">
    <property type="nucleotide sequence ID" value="NZ_JABBYC010000002.1"/>
</dbReference>
<dbReference type="Pfam" id="PF01547">
    <property type="entry name" value="SBP_bac_1"/>
    <property type="match status" value="1"/>
</dbReference>
<gene>
    <name evidence="2" type="ORF">HGK34_02735</name>
</gene>
<evidence type="ECO:0000256" key="1">
    <source>
        <dbReference type="SAM" id="SignalP"/>
    </source>
</evidence>
<dbReference type="Gene3D" id="3.40.190.10">
    <property type="entry name" value="Periplasmic binding protein-like II"/>
    <property type="match status" value="1"/>
</dbReference>
<feature type="signal peptide" evidence="1">
    <location>
        <begin position="1"/>
        <end position="22"/>
    </location>
</feature>